<evidence type="ECO:0000256" key="2">
    <source>
        <dbReference type="ARBA" id="ARBA00022692"/>
    </source>
</evidence>
<reference evidence="8 9" key="1">
    <citation type="submission" date="2018-06" db="EMBL/GenBank/DDBJ databases">
        <title>Comparative genomics of Brasilonema spp. strains.</title>
        <authorList>
            <person name="Alvarenga D.O."/>
            <person name="Fiore M.F."/>
            <person name="Varani A.M."/>
        </authorList>
    </citation>
    <scope>NUCLEOTIDE SEQUENCE [LARGE SCALE GENOMIC DNA]</scope>
    <source>
        <strain evidence="8 9">SPC951</strain>
    </source>
</reference>
<feature type="transmembrane region" description="Helical" evidence="6">
    <location>
        <begin position="40"/>
        <end position="59"/>
    </location>
</feature>
<accession>A0ABX1P9T5</accession>
<evidence type="ECO:0000256" key="4">
    <source>
        <dbReference type="ARBA" id="ARBA00023136"/>
    </source>
</evidence>
<evidence type="ECO:0000259" key="7">
    <source>
        <dbReference type="Pfam" id="PF06305"/>
    </source>
</evidence>
<dbReference type="InterPro" id="IPR010445">
    <property type="entry name" value="LapA_dom"/>
</dbReference>
<feature type="coiled-coil region" evidence="5">
    <location>
        <begin position="75"/>
        <end position="102"/>
    </location>
</feature>
<keyword evidence="5" id="KW-0175">Coiled coil</keyword>
<dbReference type="Proteomes" id="UP000718564">
    <property type="component" value="Unassembled WGS sequence"/>
</dbReference>
<protein>
    <submittedName>
        <fullName evidence="8">LapA family protein</fullName>
    </submittedName>
</protein>
<sequence length="118" mass="13146">MRQINFVIIFIFCLALALFALENTQPGTINVVPEVQVEAPIAIELLLASGIGAVLAWLYSIWTRFQRLLVSGPQVRQKNLQIKELESKVEQYQAEVQSLKLALPPVNDSVAKEAQITT</sequence>
<evidence type="ECO:0000313" key="9">
    <source>
        <dbReference type="Proteomes" id="UP000718564"/>
    </source>
</evidence>
<keyword evidence="4 6" id="KW-0472">Membrane</keyword>
<evidence type="ECO:0000256" key="1">
    <source>
        <dbReference type="ARBA" id="ARBA00022475"/>
    </source>
</evidence>
<gene>
    <name evidence="8" type="ORF">DP116_17750</name>
</gene>
<keyword evidence="3 6" id="KW-1133">Transmembrane helix</keyword>
<evidence type="ECO:0000256" key="6">
    <source>
        <dbReference type="SAM" id="Phobius"/>
    </source>
</evidence>
<organism evidence="8 9">
    <name type="scientific">Brasilonema bromeliae SPC951</name>
    <dbReference type="NCBI Taxonomy" id="385972"/>
    <lineage>
        <taxon>Bacteria</taxon>
        <taxon>Bacillati</taxon>
        <taxon>Cyanobacteriota</taxon>
        <taxon>Cyanophyceae</taxon>
        <taxon>Nostocales</taxon>
        <taxon>Scytonemataceae</taxon>
        <taxon>Brasilonema</taxon>
        <taxon>Bromeliae group (in: Brasilonema)</taxon>
    </lineage>
</organism>
<proteinExistence type="predicted"/>
<evidence type="ECO:0000256" key="3">
    <source>
        <dbReference type="ARBA" id="ARBA00022989"/>
    </source>
</evidence>
<keyword evidence="9" id="KW-1185">Reference proteome</keyword>
<evidence type="ECO:0000313" key="8">
    <source>
        <dbReference type="EMBL" id="NMG21193.1"/>
    </source>
</evidence>
<keyword evidence="2 6" id="KW-0812">Transmembrane</keyword>
<name>A0ABX1P9T5_9CYAN</name>
<evidence type="ECO:0000256" key="5">
    <source>
        <dbReference type="SAM" id="Coils"/>
    </source>
</evidence>
<dbReference type="EMBL" id="QMEB01000143">
    <property type="protein sequence ID" value="NMG21193.1"/>
    <property type="molecule type" value="Genomic_DNA"/>
</dbReference>
<comment type="caution">
    <text evidence="8">The sequence shown here is derived from an EMBL/GenBank/DDBJ whole genome shotgun (WGS) entry which is preliminary data.</text>
</comment>
<keyword evidence="1" id="KW-1003">Cell membrane</keyword>
<dbReference type="RefSeq" id="WP_169156436.1">
    <property type="nucleotide sequence ID" value="NZ_CAWPJE010000136.1"/>
</dbReference>
<feature type="domain" description="Lipopolysaccharide assembly protein A" evidence="7">
    <location>
        <begin position="22"/>
        <end position="96"/>
    </location>
</feature>
<dbReference type="Pfam" id="PF06305">
    <property type="entry name" value="LapA_dom"/>
    <property type="match status" value="1"/>
</dbReference>